<evidence type="ECO:0000313" key="4">
    <source>
        <dbReference type="Proteomes" id="UP000504607"/>
    </source>
</evidence>
<organism evidence="4 5">
    <name type="scientific">Elaeis guineensis var. tenera</name>
    <name type="common">Oil palm</name>
    <dbReference type="NCBI Taxonomy" id="51953"/>
    <lineage>
        <taxon>Eukaryota</taxon>
        <taxon>Viridiplantae</taxon>
        <taxon>Streptophyta</taxon>
        <taxon>Embryophyta</taxon>
        <taxon>Tracheophyta</taxon>
        <taxon>Spermatophyta</taxon>
        <taxon>Magnoliopsida</taxon>
        <taxon>Liliopsida</taxon>
        <taxon>Arecaceae</taxon>
        <taxon>Arecoideae</taxon>
        <taxon>Cocoseae</taxon>
        <taxon>Elaeidinae</taxon>
        <taxon>Elaeis</taxon>
    </lineage>
</organism>
<dbReference type="AlphaFoldDB" id="A0A6I9RGZ3"/>
<dbReference type="Pfam" id="PF02037">
    <property type="entry name" value="SAP"/>
    <property type="match status" value="1"/>
</dbReference>
<dbReference type="RefSeq" id="XP_010926369.1">
    <property type="nucleotide sequence ID" value="XM_010928067.3"/>
</dbReference>
<evidence type="ECO:0000259" key="2">
    <source>
        <dbReference type="Pfam" id="PF02037"/>
    </source>
</evidence>
<reference evidence="5" key="1">
    <citation type="submission" date="2025-08" db="UniProtKB">
        <authorList>
            <consortium name="RefSeq"/>
        </authorList>
    </citation>
    <scope>IDENTIFICATION</scope>
</reference>
<feature type="domain" description="DUF7699" evidence="3">
    <location>
        <begin position="165"/>
        <end position="249"/>
    </location>
</feature>
<gene>
    <name evidence="5" type="primary">LOC105048674</name>
</gene>
<sequence>MPISKKGKRAIISISSSSSEEESEAQEDDSEEEEEDEESEEGEEESLSEDVGGSTEEEEDGDDADYDDEEEEEEEEEEDDDAMDGKPTDEELCNKVIDLLRRNKSLDILKLEECKAYLRKHGLRLSGTKATCIERILEHWRIKDGNGEKLYPRSSFVFNCTGDVCKGDVILFKQRVYEKFDKVTRGASIIGSRTIAGSVVKESYGAAKQQHTFTVEVLWSKGVKALPPLFPLLVKGRNLYRLKTFRQRWGNEAERSKVLAEKHRRGAAARHARAIVKAMSANKGSKRKKNCSTTRAPPKKRRKKGRCHPTKKQKQNMSIDKSPVNGHGKTKQLAMGRNLASLARNPRQVSYFDNGIHIQHPIPQRNPFSDLYNTQLELCDRNNIVPSEANRGIFGSHIYNAGNLLNVTGRSFNAGNYLNDPYADSHFHPRSSIHPSRPPEFHCHPTVPSGMRFRRWMP</sequence>
<feature type="compositionally biased region" description="Basic residues" evidence="1">
    <location>
        <begin position="297"/>
        <end position="314"/>
    </location>
</feature>
<name>A0A6I9RGZ3_ELAGV</name>
<dbReference type="PANTHER" id="PTHR35323:SF2">
    <property type="entry name" value="SAP DOMAIN-CONTAINING PROTEIN"/>
    <property type="match status" value="1"/>
</dbReference>
<evidence type="ECO:0000259" key="3">
    <source>
        <dbReference type="Pfam" id="PF24766"/>
    </source>
</evidence>
<dbReference type="InterPro" id="IPR056116">
    <property type="entry name" value="DUF7699"/>
</dbReference>
<accession>A0A6I9RGZ3</accession>
<feature type="region of interest" description="Disordered" evidence="1">
    <location>
        <begin position="278"/>
        <end position="330"/>
    </location>
</feature>
<dbReference type="Pfam" id="PF24766">
    <property type="entry name" value="DUF7699"/>
    <property type="match status" value="1"/>
</dbReference>
<dbReference type="OrthoDB" id="690722at2759"/>
<proteinExistence type="predicted"/>
<dbReference type="KEGG" id="egu:105048674"/>
<dbReference type="PANTHER" id="PTHR35323">
    <property type="entry name" value="SAP DOMAIN-CONTAINING PROTEIN"/>
    <property type="match status" value="1"/>
</dbReference>
<dbReference type="InterPro" id="IPR003034">
    <property type="entry name" value="SAP_dom"/>
</dbReference>
<dbReference type="InParanoid" id="A0A6I9RGZ3"/>
<dbReference type="Proteomes" id="UP000504607">
    <property type="component" value="Chromosome 7"/>
</dbReference>
<protein>
    <submittedName>
        <fullName evidence="5">Zinc finger CCCH domain-containing protein 62</fullName>
    </submittedName>
</protein>
<feature type="compositionally biased region" description="Acidic residues" evidence="1">
    <location>
        <begin position="19"/>
        <end position="48"/>
    </location>
</feature>
<evidence type="ECO:0000313" key="5">
    <source>
        <dbReference type="RefSeq" id="XP_010926369.1"/>
    </source>
</evidence>
<dbReference type="InterPro" id="IPR036361">
    <property type="entry name" value="SAP_dom_sf"/>
</dbReference>
<feature type="compositionally biased region" description="Acidic residues" evidence="1">
    <location>
        <begin position="55"/>
        <end position="82"/>
    </location>
</feature>
<dbReference type="SUPFAM" id="SSF68906">
    <property type="entry name" value="SAP domain"/>
    <property type="match status" value="1"/>
</dbReference>
<keyword evidence="4" id="KW-1185">Reference proteome</keyword>
<evidence type="ECO:0000256" key="1">
    <source>
        <dbReference type="SAM" id="MobiDB-lite"/>
    </source>
</evidence>
<dbReference type="GeneID" id="105048674"/>
<feature type="region of interest" description="Disordered" evidence="1">
    <location>
        <begin position="1"/>
        <end position="88"/>
    </location>
</feature>
<feature type="domain" description="SAP" evidence="2">
    <location>
        <begin position="109"/>
        <end position="141"/>
    </location>
</feature>